<feature type="domain" description="RNA-binding S4" evidence="4">
    <location>
        <begin position="11"/>
        <end position="74"/>
    </location>
</feature>
<protein>
    <submittedName>
        <fullName evidence="5">16S/23S rRNA (Cytidine-2'-O)-methyltransferase TlyA</fullName>
    </submittedName>
</protein>
<dbReference type="InterPro" id="IPR036986">
    <property type="entry name" value="S4_RNA-bd_sf"/>
</dbReference>
<keyword evidence="6" id="KW-1185">Reference proteome</keyword>
<evidence type="ECO:0000256" key="2">
    <source>
        <dbReference type="ARBA" id="ARBA00029460"/>
    </source>
</evidence>
<dbReference type="Pfam" id="PF01479">
    <property type="entry name" value="S4"/>
    <property type="match status" value="1"/>
</dbReference>
<evidence type="ECO:0000313" key="6">
    <source>
        <dbReference type="Proteomes" id="UP001499938"/>
    </source>
</evidence>
<evidence type="ECO:0000313" key="5">
    <source>
        <dbReference type="EMBL" id="GAA1778800.1"/>
    </source>
</evidence>
<accession>A0ABN2L871</accession>
<dbReference type="Gene3D" id="3.10.290.10">
    <property type="entry name" value="RNA-binding S4 domain"/>
    <property type="match status" value="1"/>
</dbReference>
<dbReference type="InterPro" id="IPR002877">
    <property type="entry name" value="RNA_MeTrfase_FtsJ_dom"/>
</dbReference>
<dbReference type="SUPFAM" id="SSF55174">
    <property type="entry name" value="Alpha-L RNA-binding motif"/>
    <property type="match status" value="1"/>
</dbReference>
<dbReference type="InterPro" id="IPR047048">
    <property type="entry name" value="TlyA"/>
</dbReference>
<keyword evidence="1 3" id="KW-0694">RNA-binding</keyword>
<dbReference type="Proteomes" id="UP001499938">
    <property type="component" value="Unassembled WGS sequence"/>
</dbReference>
<dbReference type="SMART" id="SM00363">
    <property type="entry name" value="S4"/>
    <property type="match status" value="1"/>
</dbReference>
<dbReference type="Pfam" id="PF01728">
    <property type="entry name" value="FtsJ"/>
    <property type="match status" value="1"/>
</dbReference>
<evidence type="ECO:0000259" key="4">
    <source>
        <dbReference type="SMART" id="SM00363"/>
    </source>
</evidence>
<dbReference type="PANTHER" id="PTHR32319">
    <property type="entry name" value="BACTERIAL HEMOLYSIN-LIKE PROTEIN"/>
    <property type="match status" value="1"/>
</dbReference>
<dbReference type="PIRSF" id="PIRSF005578">
    <property type="entry name" value="TlyA"/>
    <property type="match status" value="1"/>
</dbReference>
<dbReference type="PANTHER" id="PTHR32319:SF0">
    <property type="entry name" value="BACTERIAL HEMOLYSIN-LIKE PROTEIN"/>
    <property type="match status" value="1"/>
</dbReference>
<evidence type="ECO:0000256" key="1">
    <source>
        <dbReference type="ARBA" id="ARBA00022884"/>
    </source>
</evidence>
<dbReference type="Gene3D" id="3.40.50.150">
    <property type="entry name" value="Vaccinia Virus protein VP39"/>
    <property type="match status" value="1"/>
</dbReference>
<dbReference type="InterPro" id="IPR002942">
    <property type="entry name" value="S4_RNA-bd"/>
</dbReference>
<proteinExistence type="inferred from homology"/>
<dbReference type="SUPFAM" id="SSF53335">
    <property type="entry name" value="S-adenosyl-L-methionine-dependent methyltransferases"/>
    <property type="match status" value="1"/>
</dbReference>
<dbReference type="InterPro" id="IPR029063">
    <property type="entry name" value="SAM-dependent_MTases_sf"/>
</dbReference>
<dbReference type="PROSITE" id="PS50889">
    <property type="entry name" value="S4"/>
    <property type="match status" value="1"/>
</dbReference>
<reference evidence="5 6" key="1">
    <citation type="journal article" date="2019" name="Int. J. Syst. Evol. Microbiol.">
        <title>The Global Catalogue of Microorganisms (GCM) 10K type strain sequencing project: providing services to taxonomists for standard genome sequencing and annotation.</title>
        <authorList>
            <consortium name="The Broad Institute Genomics Platform"/>
            <consortium name="The Broad Institute Genome Sequencing Center for Infectious Disease"/>
            <person name="Wu L."/>
            <person name="Ma J."/>
        </authorList>
    </citation>
    <scope>NUCLEOTIDE SEQUENCE [LARGE SCALE GENOMIC DNA]</scope>
    <source>
        <strain evidence="5 6">JCM 15592</strain>
    </source>
</reference>
<gene>
    <name evidence="5" type="primary">tlyA</name>
    <name evidence="5" type="ORF">GCM10009811_00300</name>
</gene>
<evidence type="ECO:0000256" key="3">
    <source>
        <dbReference type="PROSITE-ProRule" id="PRU00182"/>
    </source>
</evidence>
<dbReference type="CDD" id="cd02440">
    <property type="entry name" value="AdoMet_MTases"/>
    <property type="match status" value="1"/>
</dbReference>
<dbReference type="CDD" id="cd00165">
    <property type="entry name" value="S4"/>
    <property type="match status" value="1"/>
</dbReference>
<dbReference type="InterPro" id="IPR004538">
    <property type="entry name" value="Hemolysin_A/TlyA"/>
</dbReference>
<dbReference type="RefSeq" id="WP_344079534.1">
    <property type="nucleotide sequence ID" value="NZ_BAAAPO010000001.1"/>
</dbReference>
<sequence>MTTPPTQQGAGRLDLALVERGLARSRGVARELIDDGRVRVCGVPAGKASLQVGADDEVTVIDPGPVWVGRGAEKLLAALEHWPQLAVAGRRAADVGASTGGFTQVLLQRGIAAVVAIDVGHGQLAEPVRRDPRVIDREGTTIRGLTADDIGGPVDLLVADLSFISLASVIPDLVGLCADEADLMLLVKPQFEVGRERLGKKGIVRSEANRRAALRGVLEASQQAGLAYLGLMASPMTGTHGNREFLLWLARTRGAVGGTWQAVLTDIDNATRTGQ</sequence>
<organism evidence="5 6">
    <name type="scientific">Nostocoides veronense</name>
    <dbReference type="NCBI Taxonomy" id="330836"/>
    <lineage>
        <taxon>Bacteria</taxon>
        <taxon>Bacillati</taxon>
        <taxon>Actinomycetota</taxon>
        <taxon>Actinomycetes</taxon>
        <taxon>Micrococcales</taxon>
        <taxon>Intrasporangiaceae</taxon>
        <taxon>Nostocoides</taxon>
    </lineage>
</organism>
<name>A0ABN2L871_9MICO</name>
<comment type="similarity">
    <text evidence="2">Belongs to the TlyA family.</text>
</comment>
<dbReference type="EMBL" id="BAAAPO010000001">
    <property type="protein sequence ID" value="GAA1778800.1"/>
    <property type="molecule type" value="Genomic_DNA"/>
</dbReference>
<dbReference type="NCBIfam" id="TIGR00478">
    <property type="entry name" value="tly"/>
    <property type="match status" value="1"/>
</dbReference>
<comment type="caution">
    <text evidence="5">The sequence shown here is derived from an EMBL/GenBank/DDBJ whole genome shotgun (WGS) entry which is preliminary data.</text>
</comment>